<keyword evidence="5" id="KW-0547">Nucleotide-binding</keyword>
<dbReference type="EMBL" id="JACXWD010000007">
    <property type="protein sequence ID" value="MBD3867211.1"/>
    <property type="molecule type" value="Genomic_DNA"/>
</dbReference>
<feature type="binding site" evidence="5">
    <location>
        <position position="99"/>
    </location>
    <ligand>
        <name>substrate</name>
    </ligand>
</feature>
<dbReference type="InterPro" id="IPR033524">
    <property type="entry name" value="Glu/Leu/Phe/Val_DH_AS"/>
</dbReference>
<accession>A0A8J6Y778</accession>
<evidence type="ECO:0000256" key="5">
    <source>
        <dbReference type="PIRSR" id="PIRSR000185-2"/>
    </source>
</evidence>
<dbReference type="AlphaFoldDB" id="A0A8J6Y778"/>
<dbReference type="PIRSF" id="PIRSF000185">
    <property type="entry name" value="Glu_DH"/>
    <property type="match status" value="1"/>
</dbReference>
<dbReference type="InterPro" id="IPR006095">
    <property type="entry name" value="Glu/Leu/Phe/Val/Trp_DH"/>
</dbReference>
<dbReference type="GO" id="GO:0006538">
    <property type="term" value="P:L-glutamate catabolic process"/>
    <property type="evidence" value="ECO:0007669"/>
    <property type="project" value="TreeGrafter"/>
</dbReference>
<evidence type="ECO:0000256" key="3">
    <source>
        <dbReference type="PIRNR" id="PIRNR000185"/>
    </source>
</evidence>
<dbReference type="PANTHER" id="PTHR11606">
    <property type="entry name" value="GLUTAMATE DEHYDROGENASE"/>
    <property type="match status" value="1"/>
</dbReference>
<evidence type="ECO:0000256" key="7">
    <source>
        <dbReference type="RuleBase" id="RU004417"/>
    </source>
</evidence>
<dbReference type="Proteomes" id="UP000648239">
    <property type="component" value="Unassembled WGS sequence"/>
</dbReference>
<gene>
    <name evidence="9" type="ORF">IFK94_03715</name>
</gene>
<dbReference type="SMART" id="SM00839">
    <property type="entry name" value="ELFV_dehydrog"/>
    <property type="match status" value="1"/>
</dbReference>
<dbReference type="GO" id="GO:0004352">
    <property type="term" value="F:glutamate dehydrogenase (NAD+) activity"/>
    <property type="evidence" value="ECO:0007669"/>
    <property type="project" value="TreeGrafter"/>
</dbReference>
<feature type="binding site" evidence="5">
    <location>
        <position position="226"/>
    </location>
    <ligand>
        <name>NAD(+)</name>
        <dbReference type="ChEBI" id="CHEBI:57540"/>
    </ligand>
</feature>
<organism evidence="9 10">
    <name type="scientific">Candidatus Polarisedimenticola svalbardensis</name>
    <dbReference type="NCBI Taxonomy" id="2886004"/>
    <lineage>
        <taxon>Bacteria</taxon>
        <taxon>Pseudomonadati</taxon>
        <taxon>Acidobacteriota</taxon>
        <taxon>Candidatus Polarisedimenticolia</taxon>
        <taxon>Candidatus Polarisedimenticolales</taxon>
        <taxon>Candidatus Polarisedimenticolaceae</taxon>
        <taxon>Candidatus Polarisedimenticola</taxon>
    </lineage>
</organism>
<dbReference type="Gene3D" id="3.40.50.10860">
    <property type="entry name" value="Leucine Dehydrogenase, chain A, domain 1"/>
    <property type="match status" value="1"/>
</dbReference>
<feature type="active site" description="Proton donor" evidence="4">
    <location>
        <position position="111"/>
    </location>
</feature>
<keyword evidence="2 3" id="KW-0560">Oxidoreductase</keyword>
<dbReference type="InterPro" id="IPR046346">
    <property type="entry name" value="Aminoacid_DH-like_N_sf"/>
</dbReference>
<evidence type="ECO:0000256" key="1">
    <source>
        <dbReference type="ARBA" id="ARBA00006382"/>
    </source>
</evidence>
<dbReference type="InterPro" id="IPR036291">
    <property type="entry name" value="NAD(P)-bd_dom_sf"/>
</dbReference>
<dbReference type="Pfam" id="PF02812">
    <property type="entry name" value="ELFV_dehydrog_N"/>
    <property type="match status" value="1"/>
</dbReference>
<dbReference type="PANTHER" id="PTHR11606:SF13">
    <property type="entry name" value="GLUTAMATE DEHYDROGENASE 1, MITOCHONDRIAL"/>
    <property type="match status" value="1"/>
</dbReference>
<dbReference type="SUPFAM" id="SSF53223">
    <property type="entry name" value="Aminoacid dehydrogenase-like, N-terminal domain"/>
    <property type="match status" value="1"/>
</dbReference>
<dbReference type="SUPFAM" id="SSF51735">
    <property type="entry name" value="NAD(P)-binding Rossmann-fold domains"/>
    <property type="match status" value="1"/>
</dbReference>
<feature type="binding site" evidence="5">
    <location>
        <position position="75"/>
    </location>
    <ligand>
        <name>substrate</name>
    </ligand>
</feature>
<comment type="caution">
    <text evidence="9">The sequence shown here is derived from an EMBL/GenBank/DDBJ whole genome shotgun (WGS) entry which is preliminary data.</text>
</comment>
<name>A0A8J6Y778_9BACT</name>
<feature type="site" description="Important for catalysis" evidence="6">
    <location>
        <position position="151"/>
    </location>
</feature>
<evidence type="ECO:0000313" key="10">
    <source>
        <dbReference type="Proteomes" id="UP000648239"/>
    </source>
</evidence>
<dbReference type="InterPro" id="IPR006096">
    <property type="entry name" value="Glu/Leu/Phe/Val/Trp_DH_C"/>
</dbReference>
<feature type="binding site" evidence="5">
    <location>
        <position position="366"/>
    </location>
    <ligand>
        <name>substrate</name>
    </ligand>
</feature>
<dbReference type="Gene3D" id="3.40.50.720">
    <property type="entry name" value="NAD(P)-binding Rossmann-like Domain"/>
    <property type="match status" value="1"/>
</dbReference>
<keyword evidence="5" id="KW-0520">NAD</keyword>
<dbReference type="InterPro" id="IPR006097">
    <property type="entry name" value="Glu/Leu/Phe/Val/Trp_DH_dimer"/>
</dbReference>
<dbReference type="PRINTS" id="PR00082">
    <property type="entry name" value="GLFDHDRGNASE"/>
</dbReference>
<evidence type="ECO:0000256" key="6">
    <source>
        <dbReference type="PIRSR" id="PIRSR000185-3"/>
    </source>
</evidence>
<feature type="domain" description="Glutamate/phenylalanine/leucine/valine/L-tryptophan dehydrogenase C-terminal" evidence="8">
    <location>
        <begin position="188"/>
        <end position="430"/>
    </location>
</feature>
<dbReference type="InterPro" id="IPR033922">
    <property type="entry name" value="NAD_bind_Glu_DH"/>
</dbReference>
<proteinExistence type="inferred from homology"/>
<sequence length="432" mass="47780">MSTTAQSKAFNAFEVAQSQFDEVAAQLDLDSTTRELLRTPIREYSFSIPIRMDDGTRQVFRGFRVQHNDARGPSKGGIRFHPLETLDTVRALSMWMTWKCAIVDIPLGGAKGGVICDPHNLSLFEQEQICRGWVRQIARDVGPELDVPAPDVMTTAQHMLWMLDEYETIRGSRQPGFITGKPVGMGGSLGRTEATGYGVVFSIREALKDLDIRAADTTASVQGFGNVARYAIELYQQLGGKVICVSCWDQQEQTSYSFLKKTGIDFKQLLSITDRFGGIDKAKAQDAGYEVLDGDSWMKQDVDILIPAALENQITADNAHEIGKGVKIVAEGANGPTTPAADHILKDRDIFLIPDLLANAGGVTCSYFEQVQSNMNYFWEKDEVLGKLDVKMTAAFIAVSEIARKRKLFMRDAAYTIAISRVAQACKDRGWV</sequence>
<evidence type="ECO:0000256" key="2">
    <source>
        <dbReference type="ARBA" id="ARBA00023002"/>
    </source>
</evidence>
<dbReference type="GO" id="GO:0000166">
    <property type="term" value="F:nucleotide binding"/>
    <property type="evidence" value="ECO:0007669"/>
    <property type="project" value="UniProtKB-KW"/>
</dbReference>
<evidence type="ECO:0000256" key="4">
    <source>
        <dbReference type="PIRSR" id="PIRSR000185-1"/>
    </source>
</evidence>
<reference evidence="9 10" key="1">
    <citation type="submission" date="2020-08" db="EMBL/GenBank/DDBJ databases">
        <title>Acidobacteriota in marine sediments use diverse sulfur dissimilation pathways.</title>
        <authorList>
            <person name="Wasmund K."/>
        </authorList>
    </citation>
    <scope>NUCLEOTIDE SEQUENCE [LARGE SCALE GENOMIC DNA]</scope>
    <source>
        <strain evidence="9">MAG AM4</strain>
    </source>
</reference>
<dbReference type="Pfam" id="PF00208">
    <property type="entry name" value="ELFV_dehydrog"/>
    <property type="match status" value="1"/>
</dbReference>
<comment type="similarity">
    <text evidence="1 3 7">Belongs to the Glu/Leu/Phe/Val dehydrogenases family.</text>
</comment>
<dbReference type="InterPro" id="IPR014362">
    <property type="entry name" value="Glu_DH"/>
</dbReference>
<dbReference type="CDD" id="cd01076">
    <property type="entry name" value="NAD_bind_1_Glu_DH"/>
    <property type="match status" value="1"/>
</dbReference>
<evidence type="ECO:0000259" key="8">
    <source>
        <dbReference type="SMART" id="SM00839"/>
    </source>
</evidence>
<evidence type="ECO:0000313" key="9">
    <source>
        <dbReference type="EMBL" id="MBD3867211.1"/>
    </source>
</evidence>
<protein>
    <recommendedName>
        <fullName evidence="3">Glutamate dehydrogenase</fullName>
    </recommendedName>
</protein>
<dbReference type="PROSITE" id="PS00074">
    <property type="entry name" value="GLFV_DEHYDROGENASE"/>
    <property type="match status" value="1"/>
</dbReference>
<feature type="binding site" evidence="5">
    <location>
        <position position="195"/>
    </location>
    <ligand>
        <name>NAD(+)</name>
        <dbReference type="ChEBI" id="CHEBI:57540"/>
    </ligand>
</feature>